<dbReference type="PANTHER" id="PTHR16301">
    <property type="entry name" value="IMPACT-RELATED"/>
    <property type="match status" value="1"/>
</dbReference>
<dbReference type="InterPro" id="IPR001498">
    <property type="entry name" value="Impact_N"/>
</dbReference>
<dbReference type="OrthoDB" id="10262814at2759"/>
<accession>A0A1Z5K828</accession>
<dbReference type="InterPro" id="IPR035647">
    <property type="entry name" value="EFG_III/V"/>
</dbReference>
<gene>
    <name evidence="3" type="ORF">FisN_6Hh356</name>
</gene>
<organism evidence="3 4">
    <name type="scientific">Fistulifera solaris</name>
    <name type="common">Oleaginous diatom</name>
    <dbReference type="NCBI Taxonomy" id="1519565"/>
    <lineage>
        <taxon>Eukaryota</taxon>
        <taxon>Sar</taxon>
        <taxon>Stramenopiles</taxon>
        <taxon>Ochrophyta</taxon>
        <taxon>Bacillariophyta</taxon>
        <taxon>Bacillariophyceae</taxon>
        <taxon>Bacillariophycidae</taxon>
        <taxon>Naviculales</taxon>
        <taxon>Naviculaceae</taxon>
        <taxon>Fistulifera</taxon>
    </lineage>
</organism>
<evidence type="ECO:0000313" key="3">
    <source>
        <dbReference type="EMBL" id="GAX22108.1"/>
    </source>
</evidence>
<comment type="caution">
    <text evidence="3">The sequence shown here is derived from an EMBL/GenBank/DDBJ whole genome shotgun (WGS) entry which is preliminary data.</text>
</comment>
<name>A0A1Z5K828_FISSO</name>
<dbReference type="InterPro" id="IPR020569">
    <property type="entry name" value="UPF0029_Impact_CS"/>
</dbReference>
<dbReference type="PROSITE" id="PS00910">
    <property type="entry name" value="UPF0029"/>
    <property type="match status" value="1"/>
</dbReference>
<dbReference type="SUPFAM" id="SSF54211">
    <property type="entry name" value="Ribosomal protein S5 domain 2-like"/>
    <property type="match status" value="1"/>
</dbReference>
<dbReference type="AlphaFoldDB" id="A0A1Z5K828"/>
<dbReference type="InterPro" id="IPR023582">
    <property type="entry name" value="Impact"/>
</dbReference>
<dbReference type="Gene3D" id="3.30.230.30">
    <property type="entry name" value="Impact, N-terminal domain"/>
    <property type="match status" value="1"/>
</dbReference>
<dbReference type="Proteomes" id="UP000198406">
    <property type="component" value="Unassembled WGS sequence"/>
</dbReference>
<dbReference type="EMBL" id="BDSP01000177">
    <property type="protein sequence ID" value="GAX22108.1"/>
    <property type="molecule type" value="Genomic_DNA"/>
</dbReference>
<protein>
    <recommendedName>
        <fullName evidence="2">Impact N-terminal domain-containing protein</fullName>
    </recommendedName>
</protein>
<sequence length="184" mass="20029">MKKSRFLAYASHVDSWAEAQNYLEHIKKVHPKARHWCYGYRGGTDPVTERCSDDGEPTGTAGLPILGAIQGEFLSDTICIVVRYFGGVKLGAGGLIRAYGATARQTLREAPVLVLTPKITVHVKVPASFVGIVYELAAKCGGQTSNDEYGVDGTLSIDITCEKENEVRLREELQDATRGTAEIQ</sequence>
<dbReference type="InParanoid" id="A0A1Z5K828"/>
<dbReference type="SUPFAM" id="SSF54980">
    <property type="entry name" value="EF-G C-terminal domain-like"/>
    <property type="match status" value="1"/>
</dbReference>
<dbReference type="InterPro" id="IPR020568">
    <property type="entry name" value="Ribosomal_Su5_D2-typ_SF"/>
</dbReference>
<dbReference type="PANTHER" id="PTHR16301:SF20">
    <property type="entry name" value="IMPACT FAMILY MEMBER YIGZ"/>
    <property type="match status" value="1"/>
</dbReference>
<proteinExistence type="inferred from homology"/>
<feature type="domain" description="Impact N-terminal" evidence="2">
    <location>
        <begin position="2"/>
        <end position="107"/>
    </location>
</feature>
<evidence type="ECO:0000313" key="4">
    <source>
        <dbReference type="Proteomes" id="UP000198406"/>
    </source>
</evidence>
<dbReference type="Pfam" id="PF01205">
    <property type="entry name" value="Impact_N"/>
    <property type="match status" value="1"/>
</dbReference>
<evidence type="ECO:0000259" key="2">
    <source>
        <dbReference type="Pfam" id="PF01205"/>
    </source>
</evidence>
<keyword evidence="4" id="KW-1185">Reference proteome</keyword>
<comment type="similarity">
    <text evidence="1">Belongs to the IMPACT family.</text>
</comment>
<dbReference type="GO" id="GO:0006446">
    <property type="term" value="P:regulation of translational initiation"/>
    <property type="evidence" value="ECO:0007669"/>
    <property type="project" value="TreeGrafter"/>
</dbReference>
<dbReference type="GO" id="GO:0005737">
    <property type="term" value="C:cytoplasm"/>
    <property type="evidence" value="ECO:0007669"/>
    <property type="project" value="TreeGrafter"/>
</dbReference>
<evidence type="ECO:0000256" key="1">
    <source>
        <dbReference type="ARBA" id="ARBA00007665"/>
    </source>
</evidence>
<dbReference type="InterPro" id="IPR036956">
    <property type="entry name" value="Impact_N_sf"/>
</dbReference>
<reference evidence="3 4" key="1">
    <citation type="journal article" date="2015" name="Plant Cell">
        <title>Oil accumulation by the oleaginous diatom Fistulifera solaris as revealed by the genome and transcriptome.</title>
        <authorList>
            <person name="Tanaka T."/>
            <person name="Maeda Y."/>
            <person name="Veluchamy A."/>
            <person name="Tanaka M."/>
            <person name="Abida H."/>
            <person name="Marechal E."/>
            <person name="Bowler C."/>
            <person name="Muto M."/>
            <person name="Sunaga Y."/>
            <person name="Tanaka M."/>
            <person name="Yoshino T."/>
            <person name="Taniguchi T."/>
            <person name="Fukuda Y."/>
            <person name="Nemoto M."/>
            <person name="Matsumoto M."/>
            <person name="Wong P.S."/>
            <person name="Aburatani S."/>
            <person name="Fujibuchi W."/>
        </authorList>
    </citation>
    <scope>NUCLEOTIDE SEQUENCE [LARGE SCALE GENOMIC DNA]</scope>
    <source>
        <strain evidence="3 4">JPCC DA0580</strain>
    </source>
</reference>